<accession>A0A2U2JCX0</accession>
<evidence type="ECO:0000313" key="2">
    <source>
        <dbReference type="Proteomes" id="UP000245670"/>
    </source>
</evidence>
<keyword evidence="2" id="KW-1185">Reference proteome</keyword>
<dbReference type="RefSeq" id="WP_109404496.1">
    <property type="nucleotide sequence ID" value="NZ_QFFG01000002.1"/>
</dbReference>
<reference evidence="1 2" key="1">
    <citation type="submission" date="2018-05" db="EMBL/GenBank/DDBJ databases">
        <title>Polaribacter aquimarinus sp. nov., isolated from sediment in a sediment of sea.</title>
        <authorList>
            <person name="Lu D."/>
        </authorList>
    </citation>
    <scope>NUCLEOTIDE SEQUENCE [LARGE SCALE GENOMIC DNA]</scope>
    <source>
        <strain evidence="1 2">ZY113</strain>
    </source>
</reference>
<dbReference type="Proteomes" id="UP000245670">
    <property type="component" value="Unassembled WGS sequence"/>
</dbReference>
<organism evidence="1 2">
    <name type="scientific">Polaribacter aquimarinus</name>
    <dbReference type="NCBI Taxonomy" id="2100726"/>
    <lineage>
        <taxon>Bacteria</taxon>
        <taxon>Pseudomonadati</taxon>
        <taxon>Bacteroidota</taxon>
        <taxon>Flavobacteriia</taxon>
        <taxon>Flavobacteriales</taxon>
        <taxon>Flavobacteriaceae</taxon>
    </lineage>
</organism>
<gene>
    <name evidence="1" type="ORF">DIS07_06975</name>
</gene>
<proteinExistence type="predicted"/>
<protein>
    <submittedName>
        <fullName evidence="1">Uncharacterized protein</fullName>
    </submittedName>
</protein>
<evidence type="ECO:0000313" key="1">
    <source>
        <dbReference type="EMBL" id="PWG06165.1"/>
    </source>
</evidence>
<dbReference type="AlphaFoldDB" id="A0A2U2JCX0"/>
<dbReference type="OrthoDB" id="1197548at2"/>
<dbReference type="EMBL" id="QFFG01000002">
    <property type="protein sequence ID" value="PWG06165.1"/>
    <property type="molecule type" value="Genomic_DNA"/>
</dbReference>
<comment type="caution">
    <text evidence="1">The sequence shown here is derived from an EMBL/GenBank/DDBJ whole genome shotgun (WGS) entry which is preliminary data.</text>
</comment>
<sequence>MKKILLTLLCVLAFTVTNSQSKKEIANVYIKRAQNVIEESIDYKEARVLFEKAMKYLDTVTDYRIAKLGTIIYFELSDFKEAKKYSKQYFLVVKNKKSEDYLNQLELAVTIDEEIELEEAEERRLEVERIKKEKELRRIDSLKTLWKNKSDDLSLKLDSIYDFNKNSLALFKNNGNFGIINDRGEIIVSAEEYKHAVSYDGYILLMNKSVEPTKIYSFNTNSQNGFLLPSPSDFNPLSTHYGEVMLPRGNGRLVTYPNNSHKPLVYDLNLKRIVNIANTENLLKSLKKTDRIDKYNKEGEVKINKVWYNFGGHLGGGVHPLYSIENYTLKVFLCSIDGSLLNTNSTYQYIGAFHNNKLQALKGNEITWINQNGTKTNAPKDESGKYSGLSKVVKIAPGVYHIMQNDFIVLGKEKLEKLADFLRSNSK</sequence>
<name>A0A2U2JCX0_9FLAO</name>